<organism evidence="6 7">
    <name type="scientific">Streptoalloteichus hindustanus</name>
    <dbReference type="NCBI Taxonomy" id="2017"/>
    <lineage>
        <taxon>Bacteria</taxon>
        <taxon>Bacillati</taxon>
        <taxon>Actinomycetota</taxon>
        <taxon>Actinomycetes</taxon>
        <taxon>Pseudonocardiales</taxon>
        <taxon>Pseudonocardiaceae</taxon>
        <taxon>Streptoalloteichus</taxon>
    </lineage>
</organism>
<dbReference type="AlphaFoldDB" id="A0A1M5F7Q7"/>
<dbReference type="RefSeq" id="WP_073484421.1">
    <property type="nucleotide sequence ID" value="NZ_FQVN01000005.1"/>
</dbReference>
<sequence length="289" mass="30838">MPLRQFRFGVSLFTGVSRGGWQNRARRAEELGYDVVLAPDHLGMPAPFPLLAAAAMVTSRVRLGTYVLNAGFHRAALLAREVASVDQLVGGRLELGLGAGYAQHEYEAAGLPFPGAGERLDHLAGTVTELRRLLGDDDHVPVPVQRPTPPIMVAGQGDRLLRIAAQHADIVGIAGALPRDGGDTGHAALADKIALVRDAAGGRWPDLELNLLVQTVLSDTDRQPDLSFLRGFAPGLTDDQILALPGVLRGSAAAIADTLRGYRETYGLTYFTVTERSMAAFAPVIARLR</sequence>
<keyword evidence="2" id="KW-0288">FMN</keyword>
<dbReference type="Proteomes" id="UP000184501">
    <property type="component" value="Unassembled WGS sequence"/>
</dbReference>
<dbReference type="Gene3D" id="3.20.20.30">
    <property type="entry name" value="Luciferase-like domain"/>
    <property type="match status" value="1"/>
</dbReference>
<evidence type="ECO:0000259" key="5">
    <source>
        <dbReference type="Pfam" id="PF00296"/>
    </source>
</evidence>
<dbReference type="EMBL" id="FQVN01000005">
    <property type="protein sequence ID" value="SHF87564.1"/>
    <property type="molecule type" value="Genomic_DNA"/>
</dbReference>
<evidence type="ECO:0000256" key="1">
    <source>
        <dbReference type="ARBA" id="ARBA00022630"/>
    </source>
</evidence>
<dbReference type="Pfam" id="PF00296">
    <property type="entry name" value="Bac_luciferase"/>
    <property type="match status" value="1"/>
</dbReference>
<accession>A0A1M5F7Q7</accession>
<dbReference type="GO" id="GO:0008726">
    <property type="term" value="F:alkanesulfonate monooxygenase activity"/>
    <property type="evidence" value="ECO:0007669"/>
    <property type="project" value="TreeGrafter"/>
</dbReference>
<dbReference type="STRING" id="2017.SAMN05444320_105311"/>
<dbReference type="PANTHER" id="PTHR42847">
    <property type="entry name" value="ALKANESULFONATE MONOOXYGENASE"/>
    <property type="match status" value="1"/>
</dbReference>
<dbReference type="InterPro" id="IPR011251">
    <property type="entry name" value="Luciferase-like_dom"/>
</dbReference>
<gene>
    <name evidence="6" type="ORF">SAMN05444320_105311</name>
</gene>
<evidence type="ECO:0000256" key="4">
    <source>
        <dbReference type="ARBA" id="ARBA00023033"/>
    </source>
</evidence>
<keyword evidence="7" id="KW-1185">Reference proteome</keyword>
<feature type="domain" description="Luciferase-like" evidence="5">
    <location>
        <begin position="23"/>
        <end position="182"/>
    </location>
</feature>
<dbReference type="InterPro" id="IPR050172">
    <property type="entry name" value="SsuD_RutA_monooxygenase"/>
</dbReference>
<dbReference type="GO" id="GO:0046306">
    <property type="term" value="P:alkanesulfonate catabolic process"/>
    <property type="evidence" value="ECO:0007669"/>
    <property type="project" value="TreeGrafter"/>
</dbReference>
<dbReference type="OrthoDB" id="4288123at2"/>
<evidence type="ECO:0000256" key="3">
    <source>
        <dbReference type="ARBA" id="ARBA00023002"/>
    </source>
</evidence>
<dbReference type="PANTHER" id="PTHR42847:SF4">
    <property type="entry name" value="ALKANESULFONATE MONOOXYGENASE-RELATED"/>
    <property type="match status" value="1"/>
</dbReference>
<dbReference type="SUPFAM" id="SSF51679">
    <property type="entry name" value="Bacterial luciferase-like"/>
    <property type="match status" value="1"/>
</dbReference>
<keyword evidence="1" id="KW-0285">Flavoprotein</keyword>
<reference evidence="6 7" key="1">
    <citation type="submission" date="2016-11" db="EMBL/GenBank/DDBJ databases">
        <authorList>
            <person name="Jaros S."/>
            <person name="Januszkiewicz K."/>
            <person name="Wedrychowicz H."/>
        </authorList>
    </citation>
    <scope>NUCLEOTIDE SEQUENCE [LARGE SCALE GENOMIC DNA]</scope>
    <source>
        <strain evidence="6 7">DSM 44523</strain>
    </source>
</reference>
<evidence type="ECO:0000256" key="2">
    <source>
        <dbReference type="ARBA" id="ARBA00022643"/>
    </source>
</evidence>
<keyword evidence="3" id="KW-0560">Oxidoreductase</keyword>
<keyword evidence="4" id="KW-0503">Monooxygenase</keyword>
<protein>
    <submittedName>
        <fullName evidence="6">Probable F420-dependent oxidoreductase, MSMEG_2516 family</fullName>
    </submittedName>
</protein>
<name>A0A1M5F7Q7_STRHI</name>
<evidence type="ECO:0000313" key="7">
    <source>
        <dbReference type="Proteomes" id="UP000184501"/>
    </source>
</evidence>
<dbReference type="NCBIfam" id="TIGR03621">
    <property type="entry name" value="F420_MSMEG_2516"/>
    <property type="match status" value="1"/>
</dbReference>
<proteinExistence type="predicted"/>
<dbReference type="InterPro" id="IPR036661">
    <property type="entry name" value="Luciferase-like_sf"/>
</dbReference>
<evidence type="ECO:0000313" key="6">
    <source>
        <dbReference type="EMBL" id="SHF87564.1"/>
    </source>
</evidence>
<dbReference type="InterPro" id="IPR019923">
    <property type="entry name" value="Lucif-like_OxRdtase_MSMEG_2516"/>
</dbReference>